<proteinExistence type="predicted"/>
<evidence type="ECO:0000259" key="1">
    <source>
        <dbReference type="Pfam" id="PF08241"/>
    </source>
</evidence>
<name>A0A1G8S6B1_9BACI</name>
<feature type="domain" description="Methyltransferase type 11" evidence="1">
    <location>
        <begin position="37"/>
        <end position="130"/>
    </location>
</feature>
<dbReference type="Proteomes" id="UP000199017">
    <property type="component" value="Unassembled WGS sequence"/>
</dbReference>
<evidence type="ECO:0000313" key="3">
    <source>
        <dbReference type="Proteomes" id="UP000199017"/>
    </source>
</evidence>
<sequence length="156" mass="17817">MSTWFSKLYDPFMSPLEKKRFGAVRNRLVSQQQGVILEMGSGTGVNFGYYQQAEKVVAVEPDPGMRKQSTDKAEKAKVPVELVAASGESLPFEENMFDAAVGTLVLCTIPEPTRALQEIRRVCKPDAPLLFFEHVRTKWNKDYWYRKTFSGYFSYD</sequence>
<dbReference type="PANTHER" id="PTHR45036:SF1">
    <property type="entry name" value="METHYLTRANSFERASE LIKE 7A"/>
    <property type="match status" value="1"/>
</dbReference>
<evidence type="ECO:0000313" key="2">
    <source>
        <dbReference type="EMBL" id="SDJ24768.1"/>
    </source>
</evidence>
<dbReference type="STRING" id="930129.SAMN05216352_1433"/>
<keyword evidence="2" id="KW-0489">Methyltransferase</keyword>
<dbReference type="PANTHER" id="PTHR45036">
    <property type="entry name" value="METHYLTRANSFERASE LIKE 7B"/>
    <property type="match status" value="1"/>
</dbReference>
<keyword evidence="3" id="KW-1185">Reference proteome</keyword>
<dbReference type="InterPro" id="IPR013216">
    <property type="entry name" value="Methyltransf_11"/>
</dbReference>
<dbReference type="RefSeq" id="WP_245918035.1">
    <property type="nucleotide sequence ID" value="NZ_FNDU01000043.1"/>
</dbReference>
<gene>
    <name evidence="2" type="ORF">SAMN05216352_1433</name>
</gene>
<protein>
    <submittedName>
        <fullName evidence="2">Methyltransferase domain-containing protein</fullName>
    </submittedName>
</protein>
<reference evidence="2 3" key="1">
    <citation type="submission" date="2016-10" db="EMBL/GenBank/DDBJ databases">
        <authorList>
            <person name="de Groot N.N."/>
        </authorList>
    </citation>
    <scope>NUCLEOTIDE SEQUENCE [LARGE SCALE GENOMIC DNA]</scope>
    <source>
        <strain evidence="3">P4B,CCM 7963,CECT 7998,DSM 25260,IBRC-M 10614,KCTC 13821</strain>
    </source>
</reference>
<dbReference type="EMBL" id="FNDU01000043">
    <property type="protein sequence ID" value="SDJ24768.1"/>
    <property type="molecule type" value="Genomic_DNA"/>
</dbReference>
<dbReference type="GO" id="GO:0008757">
    <property type="term" value="F:S-adenosylmethionine-dependent methyltransferase activity"/>
    <property type="evidence" value="ECO:0007669"/>
    <property type="project" value="InterPro"/>
</dbReference>
<accession>A0A1G8S6B1</accession>
<dbReference type="GO" id="GO:0032259">
    <property type="term" value="P:methylation"/>
    <property type="evidence" value="ECO:0007669"/>
    <property type="project" value="UniProtKB-KW"/>
</dbReference>
<organism evidence="2 3">
    <name type="scientific">Alteribacillus bidgolensis</name>
    <dbReference type="NCBI Taxonomy" id="930129"/>
    <lineage>
        <taxon>Bacteria</taxon>
        <taxon>Bacillati</taxon>
        <taxon>Bacillota</taxon>
        <taxon>Bacilli</taxon>
        <taxon>Bacillales</taxon>
        <taxon>Bacillaceae</taxon>
        <taxon>Alteribacillus</taxon>
    </lineage>
</organism>
<dbReference type="InterPro" id="IPR029063">
    <property type="entry name" value="SAM-dependent_MTases_sf"/>
</dbReference>
<keyword evidence="2" id="KW-0808">Transferase</keyword>
<dbReference type="Pfam" id="PF08241">
    <property type="entry name" value="Methyltransf_11"/>
    <property type="match status" value="1"/>
</dbReference>
<dbReference type="InterPro" id="IPR052356">
    <property type="entry name" value="Thiol_S-MT"/>
</dbReference>
<dbReference type="AlphaFoldDB" id="A0A1G8S6B1"/>
<dbReference type="SUPFAM" id="SSF53335">
    <property type="entry name" value="S-adenosyl-L-methionine-dependent methyltransferases"/>
    <property type="match status" value="1"/>
</dbReference>
<dbReference type="Gene3D" id="3.40.50.150">
    <property type="entry name" value="Vaccinia Virus protein VP39"/>
    <property type="match status" value="1"/>
</dbReference>